<comment type="similarity">
    <text evidence="1">Belongs to the SecB family.</text>
</comment>
<proteinExistence type="inferred from homology"/>
<dbReference type="STRING" id="1423811.FC72_GL001061"/>
<sequence length="138" mass="16126">MSDVKKSNSLYFNEPHLENMKFVSNDNFINDDYDGKVNIELSSNINRIDDKSSNVKLTLLLNKENEDYPFYIEVTMTADFRYEKNLEESVIEELLKVNASSLLFSYIRTLVVEVTDRSKFSTLHLPFMNFTQSKKSDD</sequence>
<keyword evidence="3" id="KW-1185">Reference proteome</keyword>
<dbReference type="Proteomes" id="UP000050929">
    <property type="component" value="Unassembled WGS sequence"/>
</dbReference>
<dbReference type="Gene3D" id="3.10.420.10">
    <property type="entry name" value="SecB-like"/>
    <property type="match status" value="1"/>
</dbReference>
<dbReference type="GO" id="GO:0051262">
    <property type="term" value="P:protein tetramerization"/>
    <property type="evidence" value="ECO:0007669"/>
    <property type="project" value="InterPro"/>
</dbReference>
<gene>
    <name evidence="2" type="ORF">FC72_GL001061</name>
</gene>
<dbReference type="AlphaFoldDB" id="A0A0R1IX56"/>
<dbReference type="PANTHER" id="PTHR36918:SF1">
    <property type="entry name" value="PROTEIN-EXPORT PROTEIN SECB"/>
    <property type="match status" value="1"/>
</dbReference>
<name>A0A0R1IX56_9LACO</name>
<dbReference type="InterPro" id="IPR003708">
    <property type="entry name" value="SecB"/>
</dbReference>
<evidence type="ECO:0008006" key="4">
    <source>
        <dbReference type="Google" id="ProtNLM"/>
    </source>
</evidence>
<dbReference type="PANTHER" id="PTHR36918">
    <property type="match status" value="1"/>
</dbReference>
<protein>
    <recommendedName>
        <fullName evidence="4">Preprotein translocase subunit SecB</fullName>
    </recommendedName>
</protein>
<dbReference type="PATRIC" id="fig|1423811.3.peg.1074"/>
<evidence type="ECO:0000313" key="2">
    <source>
        <dbReference type="EMBL" id="KRK63824.1"/>
    </source>
</evidence>
<dbReference type="GO" id="GO:0051082">
    <property type="term" value="F:unfolded protein binding"/>
    <property type="evidence" value="ECO:0007669"/>
    <property type="project" value="InterPro"/>
</dbReference>
<reference evidence="2 3" key="1">
    <citation type="journal article" date="2015" name="Genome Announc.">
        <title>Expanding the biotechnology potential of lactobacilli through comparative genomics of 213 strains and associated genera.</title>
        <authorList>
            <person name="Sun Z."/>
            <person name="Harris H.M."/>
            <person name="McCann A."/>
            <person name="Guo C."/>
            <person name="Argimon S."/>
            <person name="Zhang W."/>
            <person name="Yang X."/>
            <person name="Jeffery I.B."/>
            <person name="Cooney J.C."/>
            <person name="Kagawa T.F."/>
            <person name="Liu W."/>
            <person name="Song Y."/>
            <person name="Salvetti E."/>
            <person name="Wrobel A."/>
            <person name="Rasinkangas P."/>
            <person name="Parkhill J."/>
            <person name="Rea M.C."/>
            <person name="O'Sullivan O."/>
            <person name="Ritari J."/>
            <person name="Douillard F.P."/>
            <person name="Paul Ross R."/>
            <person name="Yang R."/>
            <person name="Briner A.E."/>
            <person name="Felis G.E."/>
            <person name="de Vos W.M."/>
            <person name="Barrangou R."/>
            <person name="Klaenhammer T.R."/>
            <person name="Caufield P.W."/>
            <person name="Cui Y."/>
            <person name="Zhang H."/>
            <person name="O'Toole P.W."/>
        </authorList>
    </citation>
    <scope>NUCLEOTIDE SEQUENCE [LARGE SCALE GENOMIC DNA]</scope>
    <source>
        <strain evidence="2 3">DSM 20183</strain>
    </source>
</reference>
<dbReference type="GO" id="GO:0015031">
    <property type="term" value="P:protein transport"/>
    <property type="evidence" value="ECO:0007669"/>
    <property type="project" value="InterPro"/>
</dbReference>
<accession>A0A0R1IX56</accession>
<comment type="caution">
    <text evidence="2">The sequence shown here is derived from an EMBL/GenBank/DDBJ whole genome shotgun (WGS) entry which is preliminary data.</text>
</comment>
<dbReference type="EMBL" id="AZDG01000021">
    <property type="protein sequence ID" value="KRK63824.1"/>
    <property type="molecule type" value="Genomic_DNA"/>
</dbReference>
<evidence type="ECO:0000256" key="1">
    <source>
        <dbReference type="ARBA" id="ARBA00009990"/>
    </source>
</evidence>
<organism evidence="2 3">
    <name type="scientific">Companilactobacillus tucceti DSM 20183</name>
    <dbReference type="NCBI Taxonomy" id="1423811"/>
    <lineage>
        <taxon>Bacteria</taxon>
        <taxon>Bacillati</taxon>
        <taxon>Bacillota</taxon>
        <taxon>Bacilli</taxon>
        <taxon>Lactobacillales</taxon>
        <taxon>Lactobacillaceae</taxon>
        <taxon>Companilactobacillus</taxon>
    </lineage>
</organism>
<dbReference type="RefSeq" id="WP_057766887.1">
    <property type="nucleotide sequence ID" value="NZ_AZDG01000021.1"/>
</dbReference>
<dbReference type="SUPFAM" id="SSF54611">
    <property type="entry name" value="SecB-like"/>
    <property type="match status" value="1"/>
</dbReference>
<evidence type="ECO:0000313" key="3">
    <source>
        <dbReference type="Proteomes" id="UP000050929"/>
    </source>
</evidence>
<dbReference type="InterPro" id="IPR035958">
    <property type="entry name" value="SecB-like_sf"/>
</dbReference>
<dbReference type="OrthoDB" id="2288736at2"/>
<dbReference type="Pfam" id="PF02556">
    <property type="entry name" value="SecB"/>
    <property type="match status" value="1"/>
</dbReference>